<name>A0ABN9Q698_9DINO</name>
<keyword evidence="3" id="KW-0862">Zinc</keyword>
<dbReference type="Pfam" id="PF22675">
    <property type="entry name" value="KH-I_KHDC4-BBP"/>
    <property type="match status" value="1"/>
</dbReference>
<dbReference type="SUPFAM" id="SSF57756">
    <property type="entry name" value="Retrovirus zinc finger-like domains"/>
    <property type="match status" value="1"/>
</dbReference>
<keyword evidence="1 2" id="KW-0694">RNA-binding</keyword>
<keyword evidence="3" id="KW-0863">Zinc-finger</keyword>
<reference evidence="5" key="1">
    <citation type="submission" date="2023-10" db="EMBL/GenBank/DDBJ databases">
        <authorList>
            <person name="Chen Y."/>
            <person name="Shah S."/>
            <person name="Dougan E. K."/>
            <person name="Thang M."/>
            <person name="Chan C."/>
        </authorList>
    </citation>
    <scope>NUCLEOTIDE SEQUENCE [LARGE SCALE GENOMIC DNA]</scope>
</reference>
<evidence type="ECO:0000256" key="2">
    <source>
        <dbReference type="PROSITE-ProRule" id="PRU00117"/>
    </source>
</evidence>
<keyword evidence="3" id="KW-0539">Nucleus</keyword>
<comment type="caution">
    <text evidence="5">The sequence shown here is derived from an EMBL/GenBank/DDBJ whole genome shotgun (WGS) entry which is preliminary data.</text>
</comment>
<dbReference type="InterPro" id="IPR036612">
    <property type="entry name" value="KH_dom_type_1_sf"/>
</dbReference>
<dbReference type="Proteomes" id="UP001189429">
    <property type="component" value="Unassembled WGS sequence"/>
</dbReference>
<keyword evidence="3" id="KW-0508">mRNA splicing</keyword>
<dbReference type="PANTHER" id="PTHR11208:SF45">
    <property type="entry name" value="SPLICING FACTOR 1"/>
    <property type="match status" value="1"/>
</dbReference>
<evidence type="ECO:0000313" key="5">
    <source>
        <dbReference type="EMBL" id="CAK0800996.1"/>
    </source>
</evidence>
<keyword evidence="6" id="KW-1185">Reference proteome</keyword>
<dbReference type="PANTHER" id="PTHR11208">
    <property type="entry name" value="RNA-BINDING PROTEIN RELATED"/>
    <property type="match status" value="1"/>
</dbReference>
<keyword evidence="3" id="KW-0507">mRNA processing</keyword>
<sequence>MGVIIGARGVNHKQLQDVSGCRISIRGKDVGDRQQTEEEKLMPQHVHIEGDTEEQINKAEELIKPLLDPKSPEHEYARTHGMQQVALVTGFALAKQDQRCGVCGALGHLGFECPETEALSYKMANVVCTICGDRGHAS</sequence>
<dbReference type="InterPro" id="IPR055256">
    <property type="entry name" value="KH_1_KHDC4/BBP-like"/>
</dbReference>
<comment type="subcellular location">
    <subcellularLocation>
        <location evidence="3">Nucleus</location>
    </subcellularLocation>
</comment>
<dbReference type="EMBL" id="CAUYUJ010002489">
    <property type="protein sequence ID" value="CAK0800996.1"/>
    <property type="molecule type" value="Genomic_DNA"/>
</dbReference>
<feature type="non-terminal residue" evidence="5">
    <location>
        <position position="138"/>
    </location>
</feature>
<evidence type="ECO:0000313" key="6">
    <source>
        <dbReference type="Proteomes" id="UP001189429"/>
    </source>
</evidence>
<comment type="function">
    <text evidence="3">Necessary for the splicing of pre-mRNA. Has a role in the recognition of the branch site (5'-UACUAAC-3'), the pyrimidine tract and the 3'-splice site at the 3'-end of introns.</text>
</comment>
<proteinExistence type="inferred from homology"/>
<dbReference type="InterPro" id="IPR045071">
    <property type="entry name" value="BBP-like"/>
</dbReference>
<protein>
    <recommendedName>
        <fullName evidence="3">Branchpoint-bridging protein</fullName>
    </recommendedName>
</protein>
<gene>
    <name evidence="5" type="ORF">PCOR1329_LOCUS9008</name>
</gene>
<accession>A0ABN9Q698</accession>
<feature type="domain" description="KHDC4/BBP-like KH-domain type I" evidence="4">
    <location>
        <begin position="2"/>
        <end position="68"/>
    </location>
</feature>
<comment type="similarity">
    <text evidence="3">Belongs to the BBP/SF1 family.</text>
</comment>
<evidence type="ECO:0000259" key="4">
    <source>
        <dbReference type="Pfam" id="PF22675"/>
    </source>
</evidence>
<dbReference type="SUPFAM" id="SSF54791">
    <property type="entry name" value="Eukaryotic type KH-domain (KH-domain type I)"/>
    <property type="match status" value="1"/>
</dbReference>
<dbReference type="InterPro" id="IPR036875">
    <property type="entry name" value="Znf_CCHC_sf"/>
</dbReference>
<evidence type="ECO:0000256" key="1">
    <source>
        <dbReference type="ARBA" id="ARBA00022884"/>
    </source>
</evidence>
<dbReference type="PROSITE" id="PS50084">
    <property type="entry name" value="KH_TYPE_1"/>
    <property type="match status" value="1"/>
</dbReference>
<keyword evidence="3" id="KW-0479">Metal-binding</keyword>
<keyword evidence="3" id="KW-0747">Spliceosome</keyword>
<organism evidence="5 6">
    <name type="scientific">Prorocentrum cordatum</name>
    <dbReference type="NCBI Taxonomy" id="2364126"/>
    <lineage>
        <taxon>Eukaryota</taxon>
        <taxon>Sar</taxon>
        <taxon>Alveolata</taxon>
        <taxon>Dinophyceae</taxon>
        <taxon>Prorocentrales</taxon>
        <taxon>Prorocentraceae</taxon>
        <taxon>Prorocentrum</taxon>
    </lineage>
</organism>
<dbReference type="Gene3D" id="3.30.1370.10">
    <property type="entry name" value="K Homology domain, type 1"/>
    <property type="match status" value="1"/>
</dbReference>
<dbReference type="Gene3D" id="4.10.60.10">
    <property type="entry name" value="Zinc finger, CCHC-type"/>
    <property type="match status" value="1"/>
</dbReference>
<evidence type="ECO:0000256" key="3">
    <source>
        <dbReference type="RuleBase" id="RU367126"/>
    </source>
</evidence>